<dbReference type="RefSeq" id="WP_335735506.1">
    <property type="nucleotide sequence ID" value="NZ_JALAAR010000005.1"/>
</dbReference>
<proteinExistence type="inferred from homology"/>
<evidence type="ECO:0000256" key="1">
    <source>
        <dbReference type="ARBA" id="ARBA00006576"/>
    </source>
</evidence>
<dbReference type="InterPro" id="IPR016193">
    <property type="entry name" value="Cytidine_deaminase-like"/>
</dbReference>
<dbReference type="NCBIfam" id="NF041025">
    <property type="entry name" value="antiphage_deaminase"/>
    <property type="match status" value="1"/>
</dbReference>
<comment type="similarity">
    <text evidence="1">Belongs to the cytidine and deoxycytidylate deaminase family.</text>
</comment>
<evidence type="ECO:0000313" key="6">
    <source>
        <dbReference type="EMBL" id="MEH8017098.1"/>
    </source>
</evidence>
<dbReference type="InterPro" id="IPR027417">
    <property type="entry name" value="P-loop_NTPase"/>
</dbReference>
<dbReference type="SUPFAM" id="SSF53927">
    <property type="entry name" value="Cytidine deaminase-like"/>
    <property type="match status" value="1"/>
</dbReference>
<dbReference type="InterPro" id="IPR002125">
    <property type="entry name" value="CMP_dCMP_dom"/>
</dbReference>
<keyword evidence="3" id="KW-0378">Hydrolase</keyword>
<reference evidence="6 7" key="1">
    <citation type="journal article" date="2023" name="Ecotoxicol. Environ. Saf.">
        <title>Mercury remediation potential of mercury-resistant strain Rheinheimera metallidurans sp. nov. isolated from a municipal waste dumping site.</title>
        <authorList>
            <person name="Yadav V."/>
            <person name="Manjhi A."/>
            <person name="Vadakedath N."/>
        </authorList>
    </citation>
    <scope>NUCLEOTIDE SEQUENCE [LARGE SCALE GENOMIC DNA]</scope>
    <source>
        <strain evidence="6 7">E-49</strain>
    </source>
</reference>
<keyword evidence="2" id="KW-0479">Metal-binding</keyword>
<dbReference type="PROSITE" id="PS00903">
    <property type="entry name" value="CYT_DCMP_DEAMINASES_1"/>
    <property type="match status" value="1"/>
</dbReference>
<dbReference type="Pfam" id="PF00383">
    <property type="entry name" value="dCMP_cyt_deam_1"/>
    <property type="match status" value="1"/>
</dbReference>
<evidence type="ECO:0000256" key="4">
    <source>
        <dbReference type="ARBA" id="ARBA00022833"/>
    </source>
</evidence>
<evidence type="ECO:0000256" key="2">
    <source>
        <dbReference type="ARBA" id="ARBA00022723"/>
    </source>
</evidence>
<protein>
    <submittedName>
        <fullName evidence="6">Deaminase</fullName>
    </submittedName>
</protein>
<keyword evidence="4" id="KW-0862">Zinc</keyword>
<keyword evidence="7" id="KW-1185">Reference proteome</keyword>
<accession>A0ABU8C595</accession>
<dbReference type="PANTHER" id="PTHR11086">
    <property type="entry name" value="DEOXYCYTIDYLATE DEAMINASE-RELATED"/>
    <property type="match status" value="1"/>
</dbReference>
<dbReference type="InterPro" id="IPR015517">
    <property type="entry name" value="dCMP_deaminase-rel"/>
</dbReference>
<comment type="caution">
    <text evidence="6">The sequence shown here is derived from an EMBL/GenBank/DDBJ whole genome shotgun (WGS) entry which is preliminary data.</text>
</comment>
<evidence type="ECO:0000313" key="7">
    <source>
        <dbReference type="Proteomes" id="UP001375382"/>
    </source>
</evidence>
<dbReference type="EMBL" id="JALAAR010000005">
    <property type="protein sequence ID" value="MEH8017098.1"/>
    <property type="molecule type" value="Genomic_DNA"/>
</dbReference>
<dbReference type="PROSITE" id="PS51747">
    <property type="entry name" value="CYT_DCMP_DEAMINASES_2"/>
    <property type="match status" value="1"/>
</dbReference>
<organism evidence="6 7">
    <name type="scientific">Rheinheimera muenzenbergensis</name>
    <dbReference type="NCBI Taxonomy" id="1193628"/>
    <lineage>
        <taxon>Bacteria</taxon>
        <taxon>Pseudomonadati</taxon>
        <taxon>Pseudomonadota</taxon>
        <taxon>Gammaproteobacteria</taxon>
        <taxon>Chromatiales</taxon>
        <taxon>Chromatiaceae</taxon>
        <taxon>Rheinheimera</taxon>
    </lineage>
</organism>
<name>A0ABU8C595_9GAMM</name>
<sequence length="507" mass="56844">MSTLSVKPKPQTIATNSSNVSSIKTISGRQSKELIIGFCGAIGAGIKTVKRTTKKQLEQLGYEVIDIRMSQLMDRFPESAPYAKKAKESAFERYNQYQNLGDFLREKYSPQLLAEAAINEIAVNKQMKRDVNDMLQADEAKVAYLLDQLKNPAELELFRLVYPNNFYLIGVIRPEDERSRNLLEEGVEHPKISNLIQRDKKSAGNNGQNTEKTILDSDIFILNTHNHLKHLQSSIDRFIKLIHGVNGITPTSHEKGMFAAFSASLQSACLSRQVGAAITDNEGNVIALGKNDVPKPFGGLYSADDGEKDHRCIHKGGKCYNDTHKFKIKNKIKLLLEKANVENFEELTDEICSSGISSLIEFSRSIHAEMDAITSIARSGKSSTQNSILYTTTYPCHNCARHIVAAGIVKVFYIQPYEKSLALDLHDDAISSGKDSAKVIFEAFEGVSPRRYSKFFFPSAERKDSLGKAVAITTKYKHHVDIQFLDSYQDYEKRISRDYLKKLNPEG</sequence>
<gene>
    <name evidence="6" type="ORF">MN202_07640</name>
</gene>
<feature type="domain" description="CMP/dCMP-type deaminase" evidence="5">
    <location>
        <begin position="251"/>
        <end position="424"/>
    </location>
</feature>
<dbReference type="InterPro" id="IPR016192">
    <property type="entry name" value="APOBEC/CMP_deaminase_Zn-bd"/>
</dbReference>
<dbReference type="PANTHER" id="PTHR11086:SF18">
    <property type="entry name" value="DEOXYCYTIDYLATE DEAMINASE"/>
    <property type="match status" value="1"/>
</dbReference>
<evidence type="ECO:0000256" key="3">
    <source>
        <dbReference type="ARBA" id="ARBA00022801"/>
    </source>
</evidence>
<dbReference type="Gene3D" id="3.40.50.300">
    <property type="entry name" value="P-loop containing nucleotide triphosphate hydrolases"/>
    <property type="match status" value="1"/>
</dbReference>
<evidence type="ECO:0000259" key="5">
    <source>
        <dbReference type="PROSITE" id="PS51747"/>
    </source>
</evidence>
<dbReference type="Gene3D" id="3.40.140.10">
    <property type="entry name" value="Cytidine Deaminase, domain 2"/>
    <property type="match status" value="1"/>
</dbReference>
<dbReference type="Proteomes" id="UP001375382">
    <property type="component" value="Unassembled WGS sequence"/>
</dbReference>